<dbReference type="AlphaFoldDB" id="A0A4Y2UJN1"/>
<keyword evidence="9" id="KW-1185">Reference proteome</keyword>
<dbReference type="EMBL" id="BGPR01036588">
    <property type="protein sequence ID" value="GBO11866.1"/>
    <property type="molecule type" value="Genomic_DNA"/>
</dbReference>
<evidence type="ECO:0000256" key="1">
    <source>
        <dbReference type="ARBA" id="ARBA00004651"/>
    </source>
</evidence>
<dbReference type="PANTHER" id="PTHR21421:SF29">
    <property type="entry name" value="GUSTATORY RECEPTOR 5A FOR TREHALOSE-RELATED"/>
    <property type="match status" value="1"/>
</dbReference>
<accession>A0A4Y2UJN1</accession>
<evidence type="ECO:0000256" key="6">
    <source>
        <dbReference type="ARBA" id="ARBA00023170"/>
    </source>
</evidence>
<proteinExistence type="predicted"/>
<dbReference type="PANTHER" id="PTHR21421">
    <property type="entry name" value="GUSTATORY RECEPTOR"/>
    <property type="match status" value="1"/>
</dbReference>
<evidence type="ECO:0000313" key="8">
    <source>
        <dbReference type="EMBL" id="GBO11866.1"/>
    </source>
</evidence>
<evidence type="ECO:0000313" key="9">
    <source>
        <dbReference type="Proteomes" id="UP000499080"/>
    </source>
</evidence>
<evidence type="ECO:0000256" key="4">
    <source>
        <dbReference type="ARBA" id="ARBA00022989"/>
    </source>
</evidence>
<keyword evidence="4 7" id="KW-1133">Transmembrane helix</keyword>
<evidence type="ECO:0000256" key="5">
    <source>
        <dbReference type="ARBA" id="ARBA00023136"/>
    </source>
</evidence>
<sequence>MILPFGKMGCQLFLKHFSLGLVDGLEGYSCEGLSLTLSFLYIIPGYILRSSISIFYAFTCYFLEAILHKYSKAEAQMINADCESFHHYLSLYKQIEKAFKTFEHAMSLPIFLSVIDNCITMFACILSLNPFKYSSKNDWRSSFNGFIFTLGLRGLISFLSVCLTACNVHETSKTSKESQKKLMRRIVASKEENDGQRALLLLASYDGPPFILSAWGYFYFTKGLVLSFLGVISSYSLLILQF</sequence>
<gene>
    <name evidence="8" type="ORF">AVEN_212946_1</name>
</gene>
<evidence type="ECO:0000256" key="3">
    <source>
        <dbReference type="ARBA" id="ARBA00022692"/>
    </source>
</evidence>
<dbReference type="Pfam" id="PF08395">
    <property type="entry name" value="7tm_7"/>
    <property type="match status" value="1"/>
</dbReference>
<dbReference type="GO" id="GO:0050909">
    <property type="term" value="P:sensory perception of taste"/>
    <property type="evidence" value="ECO:0007669"/>
    <property type="project" value="InterPro"/>
</dbReference>
<feature type="transmembrane region" description="Helical" evidence="7">
    <location>
        <begin position="110"/>
        <end position="131"/>
    </location>
</feature>
<comment type="subcellular location">
    <subcellularLocation>
        <location evidence="1">Cell membrane</location>
        <topology evidence="1">Multi-pass membrane protein</topology>
    </subcellularLocation>
</comment>
<organism evidence="8 9">
    <name type="scientific">Araneus ventricosus</name>
    <name type="common">Orbweaver spider</name>
    <name type="synonym">Epeira ventricosa</name>
    <dbReference type="NCBI Taxonomy" id="182803"/>
    <lineage>
        <taxon>Eukaryota</taxon>
        <taxon>Metazoa</taxon>
        <taxon>Ecdysozoa</taxon>
        <taxon>Arthropoda</taxon>
        <taxon>Chelicerata</taxon>
        <taxon>Arachnida</taxon>
        <taxon>Araneae</taxon>
        <taxon>Araneomorphae</taxon>
        <taxon>Entelegynae</taxon>
        <taxon>Araneoidea</taxon>
        <taxon>Araneidae</taxon>
        <taxon>Araneus</taxon>
    </lineage>
</organism>
<feature type="transmembrane region" description="Helical" evidence="7">
    <location>
        <begin position="143"/>
        <end position="166"/>
    </location>
</feature>
<protein>
    <recommendedName>
        <fullName evidence="10">Gustatory receptor</fullName>
    </recommendedName>
</protein>
<dbReference type="InterPro" id="IPR013604">
    <property type="entry name" value="7TM_chemorcpt"/>
</dbReference>
<keyword evidence="5 7" id="KW-0472">Membrane</keyword>
<evidence type="ECO:0000256" key="7">
    <source>
        <dbReference type="SAM" id="Phobius"/>
    </source>
</evidence>
<dbReference type="Proteomes" id="UP000499080">
    <property type="component" value="Unassembled WGS sequence"/>
</dbReference>
<keyword evidence="2" id="KW-1003">Cell membrane</keyword>
<evidence type="ECO:0000256" key="2">
    <source>
        <dbReference type="ARBA" id="ARBA00022475"/>
    </source>
</evidence>
<feature type="transmembrane region" description="Helical" evidence="7">
    <location>
        <begin position="39"/>
        <end position="63"/>
    </location>
</feature>
<name>A0A4Y2UJN1_ARAVE</name>
<reference evidence="8 9" key="1">
    <citation type="journal article" date="2019" name="Sci. Rep.">
        <title>Orb-weaving spider Araneus ventricosus genome elucidates the spidroin gene catalogue.</title>
        <authorList>
            <person name="Kono N."/>
            <person name="Nakamura H."/>
            <person name="Ohtoshi R."/>
            <person name="Moran D.A.P."/>
            <person name="Shinohara A."/>
            <person name="Yoshida Y."/>
            <person name="Fujiwara M."/>
            <person name="Mori M."/>
            <person name="Tomita M."/>
            <person name="Arakawa K."/>
        </authorList>
    </citation>
    <scope>NUCLEOTIDE SEQUENCE [LARGE SCALE GENOMIC DNA]</scope>
</reference>
<feature type="transmembrane region" description="Helical" evidence="7">
    <location>
        <begin position="224"/>
        <end position="240"/>
    </location>
</feature>
<keyword evidence="3 7" id="KW-0812">Transmembrane</keyword>
<dbReference type="GO" id="GO:0051606">
    <property type="term" value="P:detection of stimulus"/>
    <property type="evidence" value="ECO:0007669"/>
    <property type="project" value="UniProtKB-ARBA"/>
</dbReference>
<keyword evidence="6" id="KW-0675">Receptor</keyword>
<comment type="caution">
    <text evidence="8">The sequence shown here is derived from an EMBL/GenBank/DDBJ whole genome shotgun (WGS) entry which is preliminary data.</text>
</comment>
<evidence type="ECO:0008006" key="10">
    <source>
        <dbReference type="Google" id="ProtNLM"/>
    </source>
</evidence>
<dbReference type="GO" id="GO:0038023">
    <property type="term" value="F:signaling receptor activity"/>
    <property type="evidence" value="ECO:0007669"/>
    <property type="project" value="UniProtKB-ARBA"/>
</dbReference>
<dbReference type="GO" id="GO:0005886">
    <property type="term" value="C:plasma membrane"/>
    <property type="evidence" value="ECO:0007669"/>
    <property type="project" value="UniProtKB-SubCell"/>
</dbReference>
<dbReference type="OrthoDB" id="6419159at2759"/>